<dbReference type="EMBL" id="ML179062">
    <property type="protein sequence ID" value="THV03909.1"/>
    <property type="molecule type" value="Genomic_DNA"/>
</dbReference>
<keyword evidence="2" id="KW-0274">FAD</keyword>
<dbReference type="AlphaFoldDB" id="A0A4S8MN13"/>
<accession>A0A4S8MN13</accession>
<dbReference type="GO" id="GO:0004499">
    <property type="term" value="F:N,N-dimethylaniline monooxygenase activity"/>
    <property type="evidence" value="ECO:0007669"/>
    <property type="project" value="InterPro"/>
</dbReference>
<dbReference type="Pfam" id="PF00743">
    <property type="entry name" value="FMO-like"/>
    <property type="match status" value="1"/>
</dbReference>
<dbReference type="SUPFAM" id="SSF51905">
    <property type="entry name" value="FAD/NAD(P)-binding domain"/>
    <property type="match status" value="1"/>
</dbReference>
<dbReference type="PANTHER" id="PTHR43539">
    <property type="entry name" value="FLAVIN-BINDING MONOOXYGENASE-LIKE PROTEIN (AFU_ORTHOLOGUE AFUA_4G09220)"/>
    <property type="match status" value="1"/>
</dbReference>
<dbReference type="OrthoDB" id="74360at2759"/>
<gene>
    <name evidence="5" type="ORF">K435DRAFT_774756</name>
</gene>
<evidence type="ECO:0000256" key="2">
    <source>
        <dbReference type="ARBA" id="ARBA00022827"/>
    </source>
</evidence>
<dbReference type="Proteomes" id="UP000297245">
    <property type="component" value="Unassembled WGS sequence"/>
</dbReference>
<sequence length="526" mass="58027">MSSSSTALNGHGLNGHVDREVDNATESVPEIYGREWKAFTVYTMLDSFKGHEESGPETGVYGGHTLAWSDVREDRKKMVEENPHVLVIGGGQCGLMVAARFKQLRISTLVLEKNNRIGNQWRSRYPTLTLHTTRTHHTMLYQPYPSTWPMYTPRDKVADWLESYAIGQDLVIWTHSQLMPTPRYDPSTRRWTVTINRAGTSVTLHPSHIVLATGTLGGPKIPPTPGLDVFRGEILHSSAFPGAGSRAFADKRVVVIGSGNSAADICQDLAMHGTPEVTMVQRSPTVVASAEMVTRLLNMAWPDKVPLELSDFKADAIPLKVVNQLHEDLTQKWWSEGLDRELLQCLKENGFMVDMRALIPMVTARLGGYWLDVGCAEMVSCGKVKLKAVPGIEVAKLTENTVHFTDGSSSEADVVIFATGYENMRDVLKKTFGEEIITKAGPVWGLDEEGEIRNAYRPTGHPGLWYAPGDFQNARVGTKQLVSLLIQAIQLGHLDQSGMLNGVNGHRCNGKVNRVNGHTNEIVSPV</sequence>
<protein>
    <submittedName>
        <fullName evidence="5">FAD/NAD(P)-binding domain-containing protein</fullName>
    </submittedName>
</protein>
<evidence type="ECO:0000256" key="1">
    <source>
        <dbReference type="ARBA" id="ARBA00022630"/>
    </source>
</evidence>
<evidence type="ECO:0000313" key="6">
    <source>
        <dbReference type="Proteomes" id="UP000297245"/>
    </source>
</evidence>
<keyword evidence="6" id="KW-1185">Reference proteome</keyword>
<name>A0A4S8MN13_DENBC</name>
<dbReference type="InterPro" id="IPR036188">
    <property type="entry name" value="FAD/NAD-bd_sf"/>
</dbReference>
<dbReference type="GO" id="GO:0050660">
    <property type="term" value="F:flavin adenine dinucleotide binding"/>
    <property type="evidence" value="ECO:0007669"/>
    <property type="project" value="InterPro"/>
</dbReference>
<keyword evidence="3" id="KW-0560">Oxidoreductase</keyword>
<dbReference type="InterPro" id="IPR020946">
    <property type="entry name" value="Flavin_mOase-like"/>
</dbReference>
<dbReference type="GO" id="GO:0050661">
    <property type="term" value="F:NADP binding"/>
    <property type="evidence" value="ECO:0007669"/>
    <property type="project" value="InterPro"/>
</dbReference>
<evidence type="ECO:0000313" key="5">
    <source>
        <dbReference type="EMBL" id="THV03909.1"/>
    </source>
</evidence>
<reference evidence="5 6" key="1">
    <citation type="journal article" date="2019" name="Nat. Ecol. Evol.">
        <title>Megaphylogeny resolves global patterns of mushroom evolution.</title>
        <authorList>
            <person name="Varga T."/>
            <person name="Krizsan K."/>
            <person name="Foldi C."/>
            <person name="Dima B."/>
            <person name="Sanchez-Garcia M."/>
            <person name="Sanchez-Ramirez S."/>
            <person name="Szollosi G.J."/>
            <person name="Szarkandi J.G."/>
            <person name="Papp V."/>
            <person name="Albert L."/>
            <person name="Andreopoulos W."/>
            <person name="Angelini C."/>
            <person name="Antonin V."/>
            <person name="Barry K.W."/>
            <person name="Bougher N.L."/>
            <person name="Buchanan P."/>
            <person name="Buyck B."/>
            <person name="Bense V."/>
            <person name="Catcheside P."/>
            <person name="Chovatia M."/>
            <person name="Cooper J."/>
            <person name="Damon W."/>
            <person name="Desjardin D."/>
            <person name="Finy P."/>
            <person name="Geml J."/>
            <person name="Haridas S."/>
            <person name="Hughes K."/>
            <person name="Justo A."/>
            <person name="Karasinski D."/>
            <person name="Kautmanova I."/>
            <person name="Kiss B."/>
            <person name="Kocsube S."/>
            <person name="Kotiranta H."/>
            <person name="LaButti K.M."/>
            <person name="Lechner B.E."/>
            <person name="Liimatainen K."/>
            <person name="Lipzen A."/>
            <person name="Lukacs Z."/>
            <person name="Mihaltcheva S."/>
            <person name="Morgado L.N."/>
            <person name="Niskanen T."/>
            <person name="Noordeloos M.E."/>
            <person name="Ohm R.A."/>
            <person name="Ortiz-Santana B."/>
            <person name="Ovrebo C."/>
            <person name="Racz N."/>
            <person name="Riley R."/>
            <person name="Savchenko A."/>
            <person name="Shiryaev A."/>
            <person name="Soop K."/>
            <person name="Spirin V."/>
            <person name="Szebenyi C."/>
            <person name="Tomsovsky M."/>
            <person name="Tulloss R.E."/>
            <person name="Uehling J."/>
            <person name="Grigoriev I.V."/>
            <person name="Vagvolgyi C."/>
            <person name="Papp T."/>
            <person name="Martin F.M."/>
            <person name="Miettinen O."/>
            <person name="Hibbett D.S."/>
            <person name="Nagy L.G."/>
        </authorList>
    </citation>
    <scope>NUCLEOTIDE SEQUENCE [LARGE SCALE GENOMIC DNA]</scope>
    <source>
        <strain evidence="5 6">CBS 962.96</strain>
    </source>
</reference>
<dbReference type="PRINTS" id="PR00469">
    <property type="entry name" value="PNDRDTASEII"/>
</dbReference>
<evidence type="ECO:0000256" key="4">
    <source>
        <dbReference type="SAM" id="MobiDB-lite"/>
    </source>
</evidence>
<keyword evidence="1" id="KW-0285">Flavoprotein</keyword>
<dbReference type="PANTHER" id="PTHR43539:SF68">
    <property type="entry name" value="FLAVIN-BINDING MONOOXYGENASE-LIKE PROTEIN (AFU_ORTHOLOGUE AFUA_4G09220)"/>
    <property type="match status" value="1"/>
</dbReference>
<evidence type="ECO:0000256" key="3">
    <source>
        <dbReference type="ARBA" id="ARBA00023002"/>
    </source>
</evidence>
<feature type="region of interest" description="Disordered" evidence="4">
    <location>
        <begin position="1"/>
        <end position="20"/>
    </location>
</feature>
<dbReference type="InterPro" id="IPR050982">
    <property type="entry name" value="Auxin_biosynth/cation_transpt"/>
</dbReference>
<dbReference type="Gene3D" id="3.50.50.60">
    <property type="entry name" value="FAD/NAD(P)-binding domain"/>
    <property type="match status" value="1"/>
</dbReference>
<proteinExistence type="predicted"/>
<organism evidence="5 6">
    <name type="scientific">Dendrothele bispora (strain CBS 962.96)</name>
    <dbReference type="NCBI Taxonomy" id="1314807"/>
    <lineage>
        <taxon>Eukaryota</taxon>
        <taxon>Fungi</taxon>
        <taxon>Dikarya</taxon>
        <taxon>Basidiomycota</taxon>
        <taxon>Agaricomycotina</taxon>
        <taxon>Agaricomycetes</taxon>
        <taxon>Agaricomycetidae</taxon>
        <taxon>Agaricales</taxon>
        <taxon>Agaricales incertae sedis</taxon>
        <taxon>Dendrothele</taxon>
    </lineage>
</organism>